<keyword evidence="9" id="KW-1185">Reference proteome</keyword>
<feature type="transmembrane region" description="Helical" evidence="7">
    <location>
        <begin position="27"/>
        <end position="49"/>
    </location>
</feature>
<comment type="similarity">
    <text evidence="2">Belongs to the UPF0324 family.</text>
</comment>
<reference evidence="8 9" key="1">
    <citation type="submission" date="2018-11" db="EMBL/GenBank/DDBJ databases">
        <title>Pseudaminobacter arsenicus sp. nov., an arsenic-resistant bacterium isolated from arsenic-rich aquifers.</title>
        <authorList>
            <person name="Mu Y."/>
        </authorList>
    </citation>
    <scope>NUCLEOTIDE SEQUENCE [LARGE SCALE GENOMIC DNA]</scope>
    <source>
        <strain evidence="8 9">CB3</strain>
    </source>
</reference>
<keyword evidence="4 7" id="KW-0812">Transmembrane</keyword>
<evidence type="ECO:0000256" key="7">
    <source>
        <dbReference type="SAM" id="Phobius"/>
    </source>
</evidence>
<feature type="transmembrane region" description="Helical" evidence="7">
    <location>
        <begin position="206"/>
        <end position="225"/>
    </location>
</feature>
<dbReference type="RefSeq" id="WP_128625527.1">
    <property type="nucleotide sequence ID" value="NZ_ML133516.1"/>
</dbReference>
<evidence type="ECO:0000313" key="8">
    <source>
        <dbReference type="EMBL" id="RUM95470.1"/>
    </source>
</evidence>
<evidence type="ECO:0000256" key="5">
    <source>
        <dbReference type="ARBA" id="ARBA00022989"/>
    </source>
</evidence>
<comment type="caution">
    <text evidence="8">The sequence shown here is derived from an EMBL/GenBank/DDBJ whole genome shotgun (WGS) entry which is preliminary data.</text>
</comment>
<feature type="transmembrane region" description="Helical" evidence="7">
    <location>
        <begin position="174"/>
        <end position="194"/>
    </location>
</feature>
<dbReference type="Proteomes" id="UP000281647">
    <property type="component" value="Unassembled WGS sequence"/>
</dbReference>
<feature type="transmembrane region" description="Helical" evidence="7">
    <location>
        <begin position="300"/>
        <end position="319"/>
    </location>
</feature>
<feature type="transmembrane region" description="Helical" evidence="7">
    <location>
        <begin position="55"/>
        <end position="75"/>
    </location>
</feature>
<keyword evidence="6 7" id="KW-0472">Membrane</keyword>
<evidence type="ECO:0000256" key="6">
    <source>
        <dbReference type="ARBA" id="ARBA00023136"/>
    </source>
</evidence>
<dbReference type="GO" id="GO:0005886">
    <property type="term" value="C:plasma membrane"/>
    <property type="evidence" value="ECO:0007669"/>
    <property type="project" value="UniProtKB-SubCell"/>
</dbReference>
<feature type="transmembrane region" description="Helical" evidence="7">
    <location>
        <begin position="147"/>
        <end position="168"/>
    </location>
</feature>
<dbReference type="EMBL" id="RKST01000042">
    <property type="protein sequence ID" value="RUM95470.1"/>
    <property type="molecule type" value="Genomic_DNA"/>
</dbReference>
<comment type="subcellular location">
    <subcellularLocation>
        <location evidence="1">Cell membrane</location>
        <topology evidence="1">Multi-pass membrane protein</topology>
    </subcellularLocation>
</comment>
<dbReference type="Pfam" id="PF03601">
    <property type="entry name" value="Cons_hypoth698"/>
    <property type="match status" value="1"/>
</dbReference>
<proteinExistence type="inferred from homology"/>
<evidence type="ECO:0000256" key="2">
    <source>
        <dbReference type="ARBA" id="ARBA00007977"/>
    </source>
</evidence>
<dbReference type="OrthoDB" id="5393513at2"/>
<feature type="transmembrane region" description="Helical" evidence="7">
    <location>
        <begin position="87"/>
        <end position="106"/>
    </location>
</feature>
<protein>
    <submittedName>
        <fullName evidence="8">YeiH family putative sulfate export transporter</fullName>
    </submittedName>
</protein>
<keyword evidence="5 7" id="KW-1133">Transmembrane helix</keyword>
<feature type="transmembrane region" description="Helical" evidence="7">
    <location>
        <begin position="237"/>
        <end position="256"/>
    </location>
</feature>
<name>A0A432UZY0_9HYPH</name>
<evidence type="ECO:0000256" key="1">
    <source>
        <dbReference type="ARBA" id="ARBA00004651"/>
    </source>
</evidence>
<gene>
    <name evidence="8" type="ORF">EET67_23085</name>
</gene>
<feature type="transmembrane region" description="Helical" evidence="7">
    <location>
        <begin position="277"/>
        <end position="294"/>
    </location>
</feature>
<feature type="transmembrane region" description="Helical" evidence="7">
    <location>
        <begin position="112"/>
        <end position="135"/>
    </location>
</feature>
<evidence type="ECO:0000313" key="9">
    <source>
        <dbReference type="Proteomes" id="UP000281647"/>
    </source>
</evidence>
<feature type="transmembrane region" description="Helical" evidence="7">
    <location>
        <begin position="331"/>
        <end position="352"/>
    </location>
</feature>
<dbReference type="InterPro" id="IPR018383">
    <property type="entry name" value="UPF0324_pro"/>
</dbReference>
<accession>A0A432UZY0</accession>
<dbReference type="PANTHER" id="PTHR30106">
    <property type="entry name" value="INNER MEMBRANE PROTEIN YEIH-RELATED"/>
    <property type="match status" value="1"/>
</dbReference>
<organism evidence="8 9">
    <name type="scientific">Borborobacter arsenicus</name>
    <dbReference type="NCBI Taxonomy" id="1851146"/>
    <lineage>
        <taxon>Bacteria</taxon>
        <taxon>Pseudomonadati</taxon>
        <taxon>Pseudomonadota</taxon>
        <taxon>Alphaproteobacteria</taxon>
        <taxon>Hyphomicrobiales</taxon>
        <taxon>Phyllobacteriaceae</taxon>
        <taxon>Borborobacter</taxon>
    </lineage>
</organism>
<dbReference type="PANTHER" id="PTHR30106:SF2">
    <property type="entry name" value="UPF0324 INNER MEMBRANE PROTEIN YEIH"/>
    <property type="match status" value="1"/>
</dbReference>
<sequence>MNADTRIDVEKAAKTDAPAIAVQPDRFAIHTLAPGLFLAVLIAGTAFALRHLPGVGAFSPMIIAIVIGMAFHNLVGTPARAKAGVAFSMRTLLRGAIILLGLQLTIMQVAEVGAAGVAIIATTLVATFAFTLWLGRLIGVDRKLAELIAAGTSICGASAVIATNTVTGAHDEDVAYAVACVTVFGSIAMFAYPLLPGLLHLDAHGYGLWAGVSIHEIAQVVAAAFQDGKQAGEFGTIAKLTRVMMLAPMVIALGFAASRRMKAHDQGHSQAKPPMPWFVLGFVAMVGLNSVVSIPEDAKVWIATMTTFLLSMALAAMGLETDFRKLKAKGARPFLLGLAAFLFIASFSLMLVKLAG</sequence>
<dbReference type="AlphaFoldDB" id="A0A432UZY0"/>
<evidence type="ECO:0000256" key="4">
    <source>
        <dbReference type="ARBA" id="ARBA00022692"/>
    </source>
</evidence>
<keyword evidence="3" id="KW-1003">Cell membrane</keyword>
<evidence type="ECO:0000256" key="3">
    <source>
        <dbReference type="ARBA" id="ARBA00022475"/>
    </source>
</evidence>